<feature type="domain" description="MH2" evidence="4">
    <location>
        <begin position="6"/>
        <end position="104"/>
    </location>
</feature>
<dbReference type="InterPro" id="IPR017855">
    <property type="entry name" value="SMAD-like_dom_sf"/>
</dbReference>
<dbReference type="InterPro" id="IPR008984">
    <property type="entry name" value="SMAD_FHA_dom_sf"/>
</dbReference>
<dbReference type="GO" id="GO:0000981">
    <property type="term" value="F:DNA-binding transcription factor activity, RNA polymerase II-specific"/>
    <property type="evidence" value="ECO:0007669"/>
    <property type="project" value="TreeGrafter"/>
</dbReference>
<dbReference type="EMBL" id="VZUF01142477">
    <property type="protein sequence ID" value="NXV60599.1"/>
    <property type="molecule type" value="Genomic_DNA"/>
</dbReference>
<evidence type="ECO:0000313" key="5">
    <source>
        <dbReference type="EMBL" id="NXV60599.1"/>
    </source>
</evidence>
<dbReference type="PANTHER" id="PTHR13703:SF45">
    <property type="entry name" value="MOTHERS AGAINST DECAPENTAPLEGIC HOMOLOG"/>
    <property type="match status" value="1"/>
</dbReference>
<feature type="non-terminal residue" evidence="5">
    <location>
        <position position="104"/>
    </location>
</feature>
<dbReference type="PANTHER" id="PTHR13703">
    <property type="entry name" value="SMAD"/>
    <property type="match status" value="1"/>
</dbReference>
<dbReference type="AlphaFoldDB" id="A0A7L3V9G5"/>
<dbReference type="GO" id="GO:0030154">
    <property type="term" value="P:cell differentiation"/>
    <property type="evidence" value="ECO:0007669"/>
    <property type="project" value="TreeGrafter"/>
</dbReference>
<dbReference type="SUPFAM" id="SSF49879">
    <property type="entry name" value="SMAD/FHA domain"/>
    <property type="match status" value="1"/>
</dbReference>
<feature type="non-terminal residue" evidence="5">
    <location>
        <position position="1"/>
    </location>
</feature>
<dbReference type="GO" id="GO:0009653">
    <property type="term" value="P:anatomical structure morphogenesis"/>
    <property type="evidence" value="ECO:0007669"/>
    <property type="project" value="TreeGrafter"/>
</dbReference>
<dbReference type="InterPro" id="IPR001132">
    <property type="entry name" value="SMAD_dom_Dwarfin-type"/>
</dbReference>
<evidence type="ECO:0000256" key="2">
    <source>
        <dbReference type="ARBA" id="ARBA00023163"/>
    </source>
</evidence>
<dbReference type="GO" id="GO:0071144">
    <property type="term" value="C:heteromeric SMAD protein complex"/>
    <property type="evidence" value="ECO:0007669"/>
    <property type="project" value="TreeGrafter"/>
</dbReference>
<evidence type="ECO:0000259" key="4">
    <source>
        <dbReference type="PROSITE" id="PS51076"/>
    </source>
</evidence>
<dbReference type="GO" id="GO:0060395">
    <property type="term" value="P:SMAD protein signal transduction"/>
    <property type="evidence" value="ECO:0007669"/>
    <property type="project" value="TreeGrafter"/>
</dbReference>
<keyword evidence="6" id="KW-1185">Reference proteome</keyword>
<dbReference type="PROSITE" id="PS51076">
    <property type="entry name" value="MH2"/>
    <property type="match status" value="1"/>
</dbReference>
<dbReference type="Gene3D" id="2.60.200.10">
    <property type="match status" value="1"/>
</dbReference>
<keyword evidence="1" id="KW-0805">Transcription regulation</keyword>
<dbReference type="Pfam" id="PF03166">
    <property type="entry name" value="MH2"/>
    <property type="match status" value="1"/>
</dbReference>
<protein>
    <submittedName>
        <fullName evidence="5">SMAD4 protein</fullName>
    </submittedName>
</protein>
<feature type="region of interest" description="Disordered" evidence="3">
    <location>
        <begin position="75"/>
        <end position="104"/>
    </location>
</feature>
<organism evidence="5 6">
    <name type="scientific">Molothrus ater</name>
    <name type="common">Brown-headed cowbird</name>
    <dbReference type="NCBI Taxonomy" id="84834"/>
    <lineage>
        <taxon>Eukaryota</taxon>
        <taxon>Metazoa</taxon>
        <taxon>Chordata</taxon>
        <taxon>Craniata</taxon>
        <taxon>Vertebrata</taxon>
        <taxon>Euteleostomi</taxon>
        <taxon>Archelosauria</taxon>
        <taxon>Archosauria</taxon>
        <taxon>Dinosauria</taxon>
        <taxon>Saurischia</taxon>
        <taxon>Theropoda</taxon>
        <taxon>Coelurosauria</taxon>
        <taxon>Aves</taxon>
        <taxon>Neognathae</taxon>
        <taxon>Neoaves</taxon>
        <taxon>Telluraves</taxon>
        <taxon>Australaves</taxon>
        <taxon>Passeriformes</taxon>
        <taxon>Passeroidea</taxon>
        <taxon>Icteridae</taxon>
        <taxon>Molothrus</taxon>
    </lineage>
</organism>
<dbReference type="GO" id="GO:0000978">
    <property type="term" value="F:RNA polymerase II cis-regulatory region sequence-specific DNA binding"/>
    <property type="evidence" value="ECO:0007669"/>
    <property type="project" value="TreeGrafter"/>
</dbReference>
<dbReference type="GO" id="GO:0030509">
    <property type="term" value="P:BMP signaling pathway"/>
    <property type="evidence" value="ECO:0007669"/>
    <property type="project" value="TreeGrafter"/>
</dbReference>
<evidence type="ECO:0000313" key="6">
    <source>
        <dbReference type="Proteomes" id="UP000553862"/>
    </source>
</evidence>
<gene>
    <name evidence="5" type="primary">Smad4_2</name>
    <name evidence="5" type="ORF">MOLATE_R17365</name>
</gene>
<keyword evidence="2" id="KW-0804">Transcription</keyword>
<reference evidence="5 6" key="1">
    <citation type="submission" date="2019-09" db="EMBL/GenBank/DDBJ databases">
        <title>Bird 10,000 Genomes (B10K) Project - Family phase.</title>
        <authorList>
            <person name="Zhang G."/>
        </authorList>
    </citation>
    <scope>NUCLEOTIDE SEQUENCE [LARGE SCALE GENOMIC DNA]</scope>
    <source>
        <strain evidence="5">OUT-0049</strain>
        <tissue evidence="5">Muscle</tissue>
    </source>
</reference>
<accession>A0A7L3V9G5</accession>
<evidence type="ECO:0000256" key="1">
    <source>
        <dbReference type="ARBA" id="ARBA00023015"/>
    </source>
</evidence>
<dbReference type="Proteomes" id="UP000553862">
    <property type="component" value="Unassembled WGS sequence"/>
</dbReference>
<sequence length="104" mass="10723">PGPEFWCSIAYFEQDVQVGEIFKVPSSCPSVVVDGYVDPSGGARACSWSGEERAMCGCAAAATTPCSCRASTWTGRRAEPPGTPCTRCTPEHTSRSGSPGGCGG</sequence>
<evidence type="ECO:0000256" key="3">
    <source>
        <dbReference type="SAM" id="MobiDB-lite"/>
    </source>
</evidence>
<dbReference type="InterPro" id="IPR013790">
    <property type="entry name" value="Dwarfin"/>
</dbReference>
<dbReference type="GO" id="GO:0070411">
    <property type="term" value="F:I-SMAD binding"/>
    <property type="evidence" value="ECO:0007669"/>
    <property type="project" value="TreeGrafter"/>
</dbReference>
<comment type="caution">
    <text evidence="5">The sequence shown here is derived from an EMBL/GenBank/DDBJ whole genome shotgun (WGS) entry which is preliminary data.</text>
</comment>
<proteinExistence type="predicted"/>
<name>A0A7L3V9G5_MOLAT</name>